<dbReference type="InterPro" id="IPR001451">
    <property type="entry name" value="Hexapep"/>
</dbReference>
<proteinExistence type="inferred from homology"/>
<evidence type="ECO:0000256" key="4">
    <source>
        <dbReference type="ARBA" id="ARBA00023315"/>
    </source>
</evidence>
<keyword evidence="2" id="KW-0808">Transferase</keyword>
<protein>
    <submittedName>
        <fullName evidence="6">Acetyltransferase</fullName>
    </submittedName>
</protein>
<keyword evidence="7" id="KW-1185">Reference proteome</keyword>
<dbReference type="InterPro" id="IPR050179">
    <property type="entry name" value="Trans_hexapeptide_repeat"/>
</dbReference>
<dbReference type="CDD" id="cd03360">
    <property type="entry name" value="LbH_AT_putative"/>
    <property type="match status" value="1"/>
</dbReference>
<dbReference type="PROSITE" id="PS00101">
    <property type="entry name" value="HEXAPEP_TRANSFERASES"/>
    <property type="match status" value="1"/>
</dbReference>
<evidence type="ECO:0000259" key="5">
    <source>
        <dbReference type="Pfam" id="PF17836"/>
    </source>
</evidence>
<dbReference type="EMBL" id="JBHTHU010000005">
    <property type="protein sequence ID" value="MFD0749657.1"/>
    <property type="molecule type" value="Genomic_DNA"/>
</dbReference>
<feature type="domain" description="PglD N-terminal" evidence="5">
    <location>
        <begin position="5"/>
        <end position="81"/>
    </location>
</feature>
<keyword evidence="4" id="KW-0012">Acyltransferase</keyword>
<dbReference type="RefSeq" id="WP_377098218.1">
    <property type="nucleotide sequence ID" value="NZ_JBHTHU010000005.1"/>
</dbReference>
<evidence type="ECO:0000256" key="1">
    <source>
        <dbReference type="ARBA" id="ARBA00007274"/>
    </source>
</evidence>
<name>A0ABW2YTK7_9SPHI</name>
<sequence length="206" mass="22089">MSRKAIIVGYSGHSYVVLDILLSNNYEIKGYCDLTENQKNPYKLSYLGSENHPDNLNILLQHDVFISIGANEIRKKLFEKLLSKQISCPSVLHPNCSVSASAEIMQGTIVMPGVIINACAKIGNAVICNSAAVIEHECIINDFVHIAPGAILAGNVTVGKESFIGANSVIKQGVKIGERVIIGAGSVILNDIADDTIVYGNPGRIK</sequence>
<organism evidence="6 7">
    <name type="scientific">Mucilaginibacter calamicampi</name>
    <dbReference type="NCBI Taxonomy" id="1302352"/>
    <lineage>
        <taxon>Bacteria</taxon>
        <taxon>Pseudomonadati</taxon>
        <taxon>Bacteroidota</taxon>
        <taxon>Sphingobacteriia</taxon>
        <taxon>Sphingobacteriales</taxon>
        <taxon>Sphingobacteriaceae</taxon>
        <taxon>Mucilaginibacter</taxon>
    </lineage>
</organism>
<reference evidence="7" key="1">
    <citation type="journal article" date="2019" name="Int. J. Syst. Evol. Microbiol.">
        <title>The Global Catalogue of Microorganisms (GCM) 10K type strain sequencing project: providing services to taxonomists for standard genome sequencing and annotation.</title>
        <authorList>
            <consortium name="The Broad Institute Genomics Platform"/>
            <consortium name="The Broad Institute Genome Sequencing Center for Infectious Disease"/>
            <person name="Wu L."/>
            <person name="Ma J."/>
        </authorList>
    </citation>
    <scope>NUCLEOTIDE SEQUENCE [LARGE SCALE GENOMIC DNA]</scope>
    <source>
        <strain evidence="7">CCUG 63418</strain>
    </source>
</reference>
<evidence type="ECO:0000313" key="6">
    <source>
        <dbReference type="EMBL" id="MFD0749657.1"/>
    </source>
</evidence>
<dbReference type="SUPFAM" id="SSF51161">
    <property type="entry name" value="Trimeric LpxA-like enzymes"/>
    <property type="match status" value="1"/>
</dbReference>
<evidence type="ECO:0000313" key="7">
    <source>
        <dbReference type="Proteomes" id="UP001596958"/>
    </source>
</evidence>
<dbReference type="InterPro" id="IPR011004">
    <property type="entry name" value="Trimer_LpxA-like_sf"/>
</dbReference>
<dbReference type="PANTHER" id="PTHR43300">
    <property type="entry name" value="ACETYLTRANSFERASE"/>
    <property type="match status" value="1"/>
</dbReference>
<dbReference type="Pfam" id="PF00132">
    <property type="entry name" value="Hexapep"/>
    <property type="match status" value="1"/>
</dbReference>
<evidence type="ECO:0000256" key="3">
    <source>
        <dbReference type="ARBA" id="ARBA00022737"/>
    </source>
</evidence>
<dbReference type="Proteomes" id="UP001596958">
    <property type="component" value="Unassembled WGS sequence"/>
</dbReference>
<dbReference type="InterPro" id="IPR041561">
    <property type="entry name" value="PglD_N"/>
</dbReference>
<keyword evidence="3" id="KW-0677">Repeat</keyword>
<dbReference type="Gene3D" id="2.160.10.10">
    <property type="entry name" value="Hexapeptide repeat proteins"/>
    <property type="match status" value="1"/>
</dbReference>
<dbReference type="Pfam" id="PF17836">
    <property type="entry name" value="PglD_N"/>
    <property type="match status" value="1"/>
</dbReference>
<evidence type="ECO:0000256" key="2">
    <source>
        <dbReference type="ARBA" id="ARBA00022679"/>
    </source>
</evidence>
<gene>
    <name evidence="6" type="ORF">ACFQZS_05845</name>
</gene>
<comment type="caution">
    <text evidence="6">The sequence shown here is derived from an EMBL/GenBank/DDBJ whole genome shotgun (WGS) entry which is preliminary data.</text>
</comment>
<accession>A0ABW2YTK7</accession>
<comment type="similarity">
    <text evidence="1">Belongs to the transferase hexapeptide repeat family.</text>
</comment>
<dbReference type="PANTHER" id="PTHR43300:SF7">
    <property type="entry name" value="UDP-N-ACETYLBACILLOSAMINE N-ACETYLTRANSFERASE"/>
    <property type="match status" value="1"/>
</dbReference>
<dbReference type="InterPro" id="IPR020019">
    <property type="entry name" value="AcTrfase_PglD-like"/>
</dbReference>
<dbReference type="Gene3D" id="3.40.50.20">
    <property type="match status" value="1"/>
</dbReference>
<dbReference type="NCBIfam" id="TIGR03570">
    <property type="entry name" value="NeuD_NnaD"/>
    <property type="match status" value="1"/>
</dbReference>
<dbReference type="InterPro" id="IPR018357">
    <property type="entry name" value="Hexapep_transf_CS"/>
</dbReference>